<accession>A0A235BT75</accession>
<reference evidence="1 2" key="1">
    <citation type="submission" date="2017-07" db="EMBL/GenBank/DDBJ databases">
        <title>Recovery of genomes from metagenomes via a dereplication, aggregation, and scoring strategy.</title>
        <authorList>
            <person name="Sieber C.M."/>
            <person name="Probst A.J."/>
            <person name="Sharrar A."/>
            <person name="Thomas B.C."/>
            <person name="Hess M."/>
            <person name="Tringe S.G."/>
            <person name="Banfield J.F."/>
        </authorList>
    </citation>
    <scope>NUCLEOTIDE SEQUENCE [LARGE SCALE GENOMIC DNA]</scope>
    <source>
        <strain evidence="1">JGI_Cruoil_03_51_56</strain>
    </source>
</reference>
<evidence type="ECO:0000313" key="2">
    <source>
        <dbReference type="Proteomes" id="UP000215559"/>
    </source>
</evidence>
<dbReference type="Proteomes" id="UP000215559">
    <property type="component" value="Unassembled WGS sequence"/>
</dbReference>
<dbReference type="AlphaFoldDB" id="A0A235BT75"/>
<sequence length="64" mass="7423">MFLKLCFQKSLLVQLLDSNVQLFRIVFLNPSRKSSRVLFPNPFPQQSPTPNPMLFDAFTHLASR</sequence>
<protein>
    <submittedName>
        <fullName evidence="1">Uncharacterized protein</fullName>
    </submittedName>
</protein>
<name>A0A235BT75_UNCW3</name>
<dbReference type="EMBL" id="NOZP01000095">
    <property type="protein sequence ID" value="OYD15528.1"/>
    <property type="molecule type" value="Genomic_DNA"/>
</dbReference>
<gene>
    <name evidence="1" type="ORF">CH330_05505</name>
</gene>
<comment type="caution">
    <text evidence="1">The sequence shown here is derived from an EMBL/GenBank/DDBJ whole genome shotgun (WGS) entry which is preliminary data.</text>
</comment>
<proteinExistence type="predicted"/>
<organism evidence="1 2">
    <name type="scientific">candidate division WOR-3 bacterium JGI_Cruoil_03_51_56</name>
    <dbReference type="NCBI Taxonomy" id="1973747"/>
    <lineage>
        <taxon>Bacteria</taxon>
        <taxon>Bacteria division WOR-3</taxon>
    </lineage>
</organism>
<evidence type="ECO:0000313" key="1">
    <source>
        <dbReference type="EMBL" id="OYD15528.1"/>
    </source>
</evidence>